<feature type="domain" description="HTH cro/C1-type" evidence="1">
    <location>
        <begin position="16"/>
        <end position="70"/>
    </location>
</feature>
<protein>
    <submittedName>
        <fullName evidence="2">Helix-turn-helix domain-containing protein</fullName>
    </submittedName>
</protein>
<dbReference type="AlphaFoldDB" id="A0A1M5NAX4"/>
<organism evidence="2 3">
    <name type="scientific">Streptoalloteichus hindustanus</name>
    <dbReference type="NCBI Taxonomy" id="2017"/>
    <lineage>
        <taxon>Bacteria</taxon>
        <taxon>Bacillati</taxon>
        <taxon>Actinomycetota</taxon>
        <taxon>Actinomycetes</taxon>
        <taxon>Pseudonocardiales</taxon>
        <taxon>Pseudonocardiaceae</taxon>
        <taxon>Streptoalloteichus</taxon>
    </lineage>
</organism>
<keyword evidence="3" id="KW-1185">Reference proteome</keyword>
<dbReference type="Proteomes" id="UP000184501">
    <property type="component" value="Unassembled WGS sequence"/>
</dbReference>
<dbReference type="InterPro" id="IPR001387">
    <property type="entry name" value="Cro/C1-type_HTH"/>
</dbReference>
<dbReference type="CDD" id="cd00093">
    <property type="entry name" value="HTH_XRE"/>
    <property type="match status" value="1"/>
</dbReference>
<dbReference type="EMBL" id="FQVN01000015">
    <property type="protein sequence ID" value="SHG86704.1"/>
    <property type="molecule type" value="Genomic_DNA"/>
</dbReference>
<evidence type="ECO:0000313" key="3">
    <source>
        <dbReference type="Proteomes" id="UP000184501"/>
    </source>
</evidence>
<dbReference type="STRING" id="2017.SAMN05444320_11564"/>
<dbReference type="GO" id="GO:0003677">
    <property type="term" value="F:DNA binding"/>
    <property type="evidence" value="ECO:0007669"/>
    <property type="project" value="InterPro"/>
</dbReference>
<dbReference type="SUPFAM" id="SSF47413">
    <property type="entry name" value="lambda repressor-like DNA-binding domains"/>
    <property type="match status" value="1"/>
</dbReference>
<dbReference type="Pfam" id="PF13560">
    <property type="entry name" value="HTH_31"/>
    <property type="match status" value="1"/>
</dbReference>
<gene>
    <name evidence="2" type="ORF">SAMN05444320_11564</name>
</gene>
<dbReference type="InterPro" id="IPR010982">
    <property type="entry name" value="Lambda_DNA-bd_dom_sf"/>
</dbReference>
<reference evidence="2 3" key="1">
    <citation type="submission" date="2016-11" db="EMBL/GenBank/DDBJ databases">
        <authorList>
            <person name="Jaros S."/>
            <person name="Januszkiewicz K."/>
            <person name="Wedrychowicz H."/>
        </authorList>
    </citation>
    <scope>NUCLEOTIDE SEQUENCE [LARGE SCALE GENOMIC DNA]</scope>
    <source>
        <strain evidence="2 3">DSM 44523</strain>
    </source>
</reference>
<dbReference type="Pfam" id="PF19054">
    <property type="entry name" value="DUF5753"/>
    <property type="match status" value="1"/>
</dbReference>
<accession>A0A1M5NAX4</accession>
<name>A0A1M5NAX4_STRHI</name>
<proteinExistence type="predicted"/>
<evidence type="ECO:0000313" key="2">
    <source>
        <dbReference type="EMBL" id="SHG86704.1"/>
    </source>
</evidence>
<dbReference type="InterPro" id="IPR043917">
    <property type="entry name" value="DUF5753"/>
</dbReference>
<dbReference type="Gene3D" id="1.10.260.40">
    <property type="entry name" value="lambda repressor-like DNA-binding domains"/>
    <property type="match status" value="1"/>
</dbReference>
<evidence type="ECO:0000259" key="1">
    <source>
        <dbReference type="PROSITE" id="PS50943"/>
    </source>
</evidence>
<sequence>MSTPPVIAKIQLGQLLKQYRDQAKLSPEQVSEHMRWHGTKLSRIENGYTGVTDAEADRLIQFYSVPAEDHDLVRTLAADGRRRVSYGHVRTDARAYVGMLAGAKRLRAFAIDTFDGLLQTEDYARALLTESSTATRPVDRDHLISGRMQRQEIILSGNVALEHIVSEAALHQLRTHNDVMQGQLRQLLQMSALPNVTIQVLPFGRPHPAMGQPFTLVDLAQPERTVVYIEGITNSFYPDGRSVETHTLVYDRIKALALSVEDTRGLLARSIEEMENDQEEVRGDGA</sequence>
<dbReference type="SMART" id="SM00530">
    <property type="entry name" value="HTH_XRE"/>
    <property type="match status" value="1"/>
</dbReference>
<dbReference type="PROSITE" id="PS50943">
    <property type="entry name" value="HTH_CROC1"/>
    <property type="match status" value="1"/>
</dbReference>